<evidence type="ECO:0000313" key="3">
    <source>
        <dbReference type="Proteomes" id="UP000256478"/>
    </source>
</evidence>
<dbReference type="InterPro" id="IPR018638">
    <property type="entry name" value="DUF2061_membrane"/>
</dbReference>
<gene>
    <name evidence="2" type="ORF">DXX93_20080</name>
</gene>
<organism evidence="2 3">
    <name type="scientific">Thalassotalea euphylliae</name>
    <dbReference type="NCBI Taxonomy" id="1655234"/>
    <lineage>
        <taxon>Bacteria</taxon>
        <taxon>Pseudomonadati</taxon>
        <taxon>Pseudomonadota</taxon>
        <taxon>Gammaproteobacteria</taxon>
        <taxon>Alteromonadales</taxon>
        <taxon>Colwelliaceae</taxon>
        <taxon>Thalassotalea</taxon>
    </lineage>
</organism>
<dbReference type="Proteomes" id="UP000256478">
    <property type="component" value="Unassembled WGS sequence"/>
</dbReference>
<feature type="domain" description="DUF2061" evidence="1">
    <location>
        <begin position="1"/>
        <end position="52"/>
    </location>
</feature>
<accession>A0A3E0TW94</accession>
<dbReference type="AlphaFoldDB" id="A0A3E0TW94"/>
<comment type="caution">
    <text evidence="2">The sequence shown here is derived from an EMBL/GenBank/DDBJ whole genome shotgun (WGS) entry which is preliminary data.</text>
</comment>
<evidence type="ECO:0000259" key="1">
    <source>
        <dbReference type="Pfam" id="PF09834"/>
    </source>
</evidence>
<protein>
    <submittedName>
        <fullName evidence="2">DUF2061 domain-containing protein</fullName>
    </submittedName>
</protein>
<proteinExistence type="predicted"/>
<sequence length="74" mass="7807">MAKTTTFAITHFSVAFGVIYAITGDFVLGGLVAIVEPAINTVAYFFHEKIWDKAKASSAAQLPSSQLNTAQAAS</sequence>
<evidence type="ECO:0000313" key="2">
    <source>
        <dbReference type="EMBL" id="REL28637.1"/>
    </source>
</evidence>
<dbReference type="EMBL" id="QUOU01000001">
    <property type="protein sequence ID" value="REL28637.1"/>
    <property type="molecule type" value="Genomic_DNA"/>
</dbReference>
<dbReference type="RefSeq" id="WP_116009668.1">
    <property type="nucleotide sequence ID" value="NZ_QUOU01000001.1"/>
</dbReference>
<dbReference type="OrthoDB" id="9133582at2"/>
<name>A0A3E0TW94_9GAMM</name>
<dbReference type="Pfam" id="PF09834">
    <property type="entry name" value="DUF2061"/>
    <property type="match status" value="1"/>
</dbReference>
<reference evidence="2 3" key="1">
    <citation type="submission" date="2018-08" db="EMBL/GenBank/DDBJ databases">
        <title>Thalassotalea euphylliae genome.</title>
        <authorList>
            <person name="Summers S."/>
            <person name="Rice S.A."/>
            <person name="Freckelton M.L."/>
            <person name="Nedved B.T."/>
            <person name="Hadfield M.G."/>
        </authorList>
    </citation>
    <scope>NUCLEOTIDE SEQUENCE [LARGE SCALE GENOMIC DNA]</scope>
    <source>
        <strain evidence="2 3">H1</strain>
    </source>
</reference>